<reference evidence="10 11" key="1">
    <citation type="submission" date="2019-08" db="EMBL/GenBank/DDBJ databases">
        <authorList>
            <person name="Ye J."/>
        </authorList>
    </citation>
    <scope>NUCLEOTIDE SEQUENCE [LARGE SCALE GENOMIC DNA]</scope>
    <source>
        <strain evidence="10 11">TK008</strain>
    </source>
</reference>
<evidence type="ECO:0000313" key="11">
    <source>
        <dbReference type="Proteomes" id="UP000321562"/>
    </source>
</evidence>
<dbReference type="InterPro" id="IPR025405">
    <property type="entry name" value="DUF4131"/>
</dbReference>
<dbReference type="Proteomes" id="UP000321562">
    <property type="component" value="Unassembled WGS sequence"/>
</dbReference>
<feature type="transmembrane region" description="Helical" evidence="7">
    <location>
        <begin position="552"/>
        <end position="569"/>
    </location>
</feature>
<evidence type="ECO:0000259" key="9">
    <source>
        <dbReference type="Pfam" id="PF13567"/>
    </source>
</evidence>
<evidence type="ECO:0000259" key="8">
    <source>
        <dbReference type="Pfam" id="PF03772"/>
    </source>
</evidence>
<evidence type="ECO:0000256" key="6">
    <source>
        <dbReference type="SAM" id="MobiDB-lite"/>
    </source>
</evidence>
<feature type="transmembrane region" description="Helical" evidence="7">
    <location>
        <begin position="284"/>
        <end position="309"/>
    </location>
</feature>
<feature type="domain" description="ComEC/Rec2-related protein" evidence="8">
    <location>
        <begin position="263"/>
        <end position="540"/>
    </location>
</feature>
<name>A0A5C6SBA8_9RHOB</name>
<dbReference type="PANTHER" id="PTHR30619:SF1">
    <property type="entry name" value="RECOMBINATION PROTEIN 2"/>
    <property type="match status" value="1"/>
</dbReference>
<feature type="transmembrane region" description="Helical" evidence="7">
    <location>
        <begin position="522"/>
        <end position="540"/>
    </location>
</feature>
<evidence type="ECO:0000313" key="10">
    <source>
        <dbReference type="EMBL" id="TXB71083.1"/>
    </source>
</evidence>
<keyword evidence="3 7" id="KW-0812">Transmembrane</keyword>
<feature type="transmembrane region" description="Helical" evidence="7">
    <location>
        <begin position="479"/>
        <end position="502"/>
    </location>
</feature>
<feature type="region of interest" description="Disordered" evidence="6">
    <location>
        <begin position="1"/>
        <end position="30"/>
    </location>
</feature>
<organism evidence="10 11">
    <name type="scientific">Paracoccus aurantiacus</name>
    <dbReference type="NCBI Taxonomy" id="2599412"/>
    <lineage>
        <taxon>Bacteria</taxon>
        <taxon>Pseudomonadati</taxon>
        <taxon>Pseudomonadota</taxon>
        <taxon>Alphaproteobacteria</taxon>
        <taxon>Rhodobacterales</taxon>
        <taxon>Paracoccaceae</taxon>
        <taxon>Paracoccus</taxon>
    </lineage>
</organism>
<protein>
    <submittedName>
        <fullName evidence="10">ComEC family competence protein</fullName>
    </submittedName>
</protein>
<feature type="domain" description="DUF4131" evidence="9">
    <location>
        <begin position="70"/>
        <end position="222"/>
    </location>
</feature>
<dbReference type="EMBL" id="VOPL01000001">
    <property type="protein sequence ID" value="TXB71083.1"/>
    <property type="molecule type" value="Genomic_DNA"/>
</dbReference>
<evidence type="ECO:0000256" key="5">
    <source>
        <dbReference type="ARBA" id="ARBA00023136"/>
    </source>
</evidence>
<feature type="transmembrane region" description="Helical" evidence="7">
    <location>
        <begin position="394"/>
        <end position="410"/>
    </location>
</feature>
<comment type="caution">
    <text evidence="10">The sequence shown here is derived from an EMBL/GenBank/DDBJ whole genome shotgun (WGS) entry which is preliminary data.</text>
</comment>
<evidence type="ECO:0000256" key="2">
    <source>
        <dbReference type="ARBA" id="ARBA00022475"/>
    </source>
</evidence>
<dbReference type="RefSeq" id="WP_147096565.1">
    <property type="nucleotide sequence ID" value="NZ_JBHUFH010000002.1"/>
</dbReference>
<dbReference type="Pfam" id="PF13567">
    <property type="entry name" value="DUF4131"/>
    <property type="match status" value="1"/>
</dbReference>
<dbReference type="AlphaFoldDB" id="A0A5C6SBA8"/>
<sequence>MASDAALSGPSAAGMAGTRRAPAARAPGRRATTGIAERAGLMPWAPVWLSLGIGLWFGLPAQPGILENTIALTIAAAGLLLWYWRAGHQSELLRLAGFGLVFIALGFGASSIRAARVAAPVLEFRYYGPIEGRLIEIDRSARDRVRLTLDQVRLDRMSPARIPRKVRVSLPDGAPDAPPPGTRVMLTGHLGPPPGPAEPGGFDFRRAAWFESLGAIGYTRAPVMVAAPAKPGGALQMHRMRMRVSAAMQDRIGGQAGAVASALMTGDRSGISEATNQLMRDSNLFHIISISGLHMGMLAGFVYAALRLLIVAAQAITMRGLLLPAHKLAAIGGILAAAAYLWLSGGGVATERAFLMVAVMMGAILADRRALSLRTVALAALAILLLAPEALLTPGFQMSFAATVALIVIYPRWQGYAPRLPWLLRPVVMLVLSSLIAGLATTPIAAAHFSRLAHYGVLANLLVVPVTGALIMPMGPVAALLAPFGLAAPALWLMGLGTRWMLAVGEWIAGLSGAVSFVPQPASWVLPTLGAGAVIALLCARSSVSIFRNLRFLAGAALILLGFAGWATTTRPELLISQAGDAVGVMTAQGRVLSKAKGGSFTTGEWLEKDGDTASQAQAAARPGWTGPVKQRVIRVGDTQLLHLTGKGSDLVARKMCRPGVIVVTNQPVEADETTRPGGCILLDALSLRQSGAVAMHRGTFRSARDATGKRPWSY</sequence>
<dbReference type="PANTHER" id="PTHR30619">
    <property type="entry name" value="DNA INTERNALIZATION/COMPETENCE PROTEIN COMEC/REC2"/>
    <property type="match status" value="1"/>
</dbReference>
<gene>
    <name evidence="10" type="ORF">FQV27_04340</name>
</gene>
<keyword evidence="11" id="KW-1185">Reference proteome</keyword>
<comment type="subcellular location">
    <subcellularLocation>
        <location evidence="1">Cell membrane</location>
        <topology evidence="1">Multi-pass membrane protein</topology>
    </subcellularLocation>
</comment>
<feature type="transmembrane region" description="Helical" evidence="7">
    <location>
        <begin position="321"/>
        <end position="343"/>
    </location>
</feature>
<feature type="transmembrane region" description="Helical" evidence="7">
    <location>
        <begin position="452"/>
        <end position="472"/>
    </location>
</feature>
<dbReference type="OrthoDB" id="9790149at2"/>
<keyword evidence="2" id="KW-1003">Cell membrane</keyword>
<feature type="compositionally biased region" description="Low complexity" evidence="6">
    <location>
        <begin position="12"/>
        <end position="30"/>
    </location>
</feature>
<evidence type="ECO:0000256" key="7">
    <source>
        <dbReference type="SAM" id="Phobius"/>
    </source>
</evidence>
<dbReference type="InterPro" id="IPR004477">
    <property type="entry name" value="ComEC_N"/>
</dbReference>
<feature type="transmembrane region" description="Helical" evidence="7">
    <location>
        <begin position="95"/>
        <end position="115"/>
    </location>
</feature>
<dbReference type="GO" id="GO:0005886">
    <property type="term" value="C:plasma membrane"/>
    <property type="evidence" value="ECO:0007669"/>
    <property type="project" value="UniProtKB-SubCell"/>
</dbReference>
<accession>A0A5C6SBA8</accession>
<dbReference type="InterPro" id="IPR052159">
    <property type="entry name" value="Competence_DNA_uptake"/>
</dbReference>
<feature type="transmembrane region" description="Helical" evidence="7">
    <location>
        <begin position="371"/>
        <end position="388"/>
    </location>
</feature>
<proteinExistence type="predicted"/>
<evidence type="ECO:0000256" key="1">
    <source>
        <dbReference type="ARBA" id="ARBA00004651"/>
    </source>
</evidence>
<dbReference type="Pfam" id="PF03772">
    <property type="entry name" value="Competence"/>
    <property type="match status" value="1"/>
</dbReference>
<dbReference type="NCBIfam" id="TIGR00360">
    <property type="entry name" value="ComEC_N-term"/>
    <property type="match status" value="1"/>
</dbReference>
<keyword evidence="4 7" id="KW-1133">Transmembrane helix</keyword>
<evidence type="ECO:0000256" key="3">
    <source>
        <dbReference type="ARBA" id="ARBA00022692"/>
    </source>
</evidence>
<feature type="transmembrane region" description="Helical" evidence="7">
    <location>
        <begin position="422"/>
        <end position="446"/>
    </location>
</feature>
<feature type="transmembrane region" description="Helical" evidence="7">
    <location>
        <begin position="65"/>
        <end position="83"/>
    </location>
</feature>
<evidence type="ECO:0000256" key="4">
    <source>
        <dbReference type="ARBA" id="ARBA00022989"/>
    </source>
</evidence>
<keyword evidence="5 7" id="KW-0472">Membrane</keyword>
<feature type="transmembrane region" description="Helical" evidence="7">
    <location>
        <begin position="39"/>
        <end position="59"/>
    </location>
</feature>